<evidence type="ECO:0000313" key="2">
    <source>
        <dbReference type="Proteomes" id="UP000593567"/>
    </source>
</evidence>
<dbReference type="Proteomes" id="UP000593567">
    <property type="component" value="Unassembled WGS sequence"/>
</dbReference>
<dbReference type="AlphaFoldDB" id="A0A7J7KLH5"/>
<reference evidence="1" key="1">
    <citation type="submission" date="2020-06" db="EMBL/GenBank/DDBJ databases">
        <title>Draft genome of Bugula neritina, a colonial animal packing powerful symbionts and potential medicines.</title>
        <authorList>
            <person name="Rayko M."/>
        </authorList>
    </citation>
    <scope>NUCLEOTIDE SEQUENCE [LARGE SCALE GENOMIC DNA]</scope>
    <source>
        <strain evidence="1">Kwan_BN1</strain>
    </source>
</reference>
<accession>A0A7J7KLH5</accession>
<protein>
    <submittedName>
        <fullName evidence="1">Uncharacterized protein</fullName>
    </submittedName>
</protein>
<dbReference type="EMBL" id="VXIV02000416">
    <property type="protein sequence ID" value="KAF6038436.1"/>
    <property type="molecule type" value="Genomic_DNA"/>
</dbReference>
<gene>
    <name evidence="1" type="ORF">EB796_003272</name>
</gene>
<comment type="caution">
    <text evidence="1">The sequence shown here is derived from an EMBL/GenBank/DDBJ whole genome shotgun (WGS) entry which is preliminary data.</text>
</comment>
<name>A0A7J7KLH5_BUGNE</name>
<sequence>MEHLSFSDSICDFILTAGSTIKRLYDQPTLSSKTESYWKRHRLNAFYELAVLHVLSVASDVDHEKLKGQGHESYMSHTSNHSELKFKTYVLN</sequence>
<proteinExistence type="predicted"/>
<keyword evidence="2" id="KW-1185">Reference proteome</keyword>
<organism evidence="1 2">
    <name type="scientific">Bugula neritina</name>
    <name type="common">Brown bryozoan</name>
    <name type="synonym">Sertularia neritina</name>
    <dbReference type="NCBI Taxonomy" id="10212"/>
    <lineage>
        <taxon>Eukaryota</taxon>
        <taxon>Metazoa</taxon>
        <taxon>Spiralia</taxon>
        <taxon>Lophotrochozoa</taxon>
        <taxon>Bryozoa</taxon>
        <taxon>Gymnolaemata</taxon>
        <taxon>Cheilostomatida</taxon>
        <taxon>Flustrina</taxon>
        <taxon>Buguloidea</taxon>
        <taxon>Bugulidae</taxon>
        <taxon>Bugula</taxon>
    </lineage>
</organism>
<evidence type="ECO:0000313" key="1">
    <source>
        <dbReference type="EMBL" id="KAF6038436.1"/>
    </source>
</evidence>